<dbReference type="RefSeq" id="WP_281795965.1">
    <property type="nucleotide sequence ID" value="NZ_BSDR01000001.1"/>
</dbReference>
<dbReference type="Proteomes" id="UP001144372">
    <property type="component" value="Unassembled WGS sequence"/>
</dbReference>
<dbReference type="AlphaFoldDB" id="A0A9W6FVS3"/>
<gene>
    <name evidence="1" type="ORF">DAMNIGENAA_33030</name>
</gene>
<reference evidence="1" key="1">
    <citation type="submission" date="2022-12" db="EMBL/GenBank/DDBJ databases">
        <title>Reference genome sequencing for broad-spectrum identification of bacterial and archaeal isolates by mass spectrometry.</title>
        <authorList>
            <person name="Sekiguchi Y."/>
            <person name="Tourlousse D.M."/>
        </authorList>
    </citation>
    <scope>NUCLEOTIDE SEQUENCE</scope>
    <source>
        <strain evidence="1">ASRB1</strain>
    </source>
</reference>
<organism evidence="1 2">
    <name type="scientific">Desulforhabdus amnigena</name>
    <dbReference type="NCBI Taxonomy" id="40218"/>
    <lineage>
        <taxon>Bacteria</taxon>
        <taxon>Pseudomonadati</taxon>
        <taxon>Thermodesulfobacteriota</taxon>
        <taxon>Syntrophobacteria</taxon>
        <taxon>Syntrophobacterales</taxon>
        <taxon>Syntrophobacteraceae</taxon>
        <taxon>Desulforhabdus</taxon>
    </lineage>
</organism>
<comment type="caution">
    <text evidence="1">The sequence shown here is derived from an EMBL/GenBank/DDBJ whole genome shotgun (WGS) entry which is preliminary data.</text>
</comment>
<evidence type="ECO:0000313" key="1">
    <source>
        <dbReference type="EMBL" id="GLI35870.1"/>
    </source>
</evidence>
<protein>
    <submittedName>
        <fullName evidence="1">Uncharacterized protein</fullName>
    </submittedName>
</protein>
<accession>A0A9W6FVS3</accession>
<sequence length="66" mass="7382">MKGFPGSAAVEGGATVFNEIMILDKKESFLRDEGSFGKAFAMKIGEWQSETFSFCFYRQIAQIFAD</sequence>
<name>A0A9W6FVS3_9BACT</name>
<proteinExistence type="predicted"/>
<dbReference type="EMBL" id="BSDR01000001">
    <property type="protein sequence ID" value="GLI35870.1"/>
    <property type="molecule type" value="Genomic_DNA"/>
</dbReference>
<evidence type="ECO:0000313" key="2">
    <source>
        <dbReference type="Proteomes" id="UP001144372"/>
    </source>
</evidence>
<keyword evidence="2" id="KW-1185">Reference proteome</keyword>